<keyword evidence="2" id="KW-1185">Reference proteome</keyword>
<evidence type="ECO:0000313" key="2">
    <source>
        <dbReference type="Proteomes" id="UP000621560"/>
    </source>
</evidence>
<reference evidence="1" key="1">
    <citation type="submission" date="2020-09" db="EMBL/GenBank/DDBJ databases">
        <title>A novel bacterium of genus Paenibacillus, isolated from South China Sea.</title>
        <authorList>
            <person name="Huang H."/>
            <person name="Mo K."/>
            <person name="Hu Y."/>
        </authorList>
    </citation>
    <scope>NUCLEOTIDE SEQUENCE</scope>
    <source>
        <strain evidence="1">IB182496</strain>
    </source>
</reference>
<sequence>MQVMSSAAERPFIEGRERLLKLSPKSIEAAARANGAHALVTCWSIRRPLQLRR</sequence>
<dbReference type="AlphaFoldDB" id="A0A927GTD4"/>
<accession>A0A927GTD4</accession>
<dbReference type="EMBL" id="JACXIZ010000038">
    <property type="protein sequence ID" value="MBD2847458.1"/>
    <property type="molecule type" value="Genomic_DNA"/>
</dbReference>
<dbReference type="Proteomes" id="UP000621560">
    <property type="component" value="Unassembled WGS sequence"/>
</dbReference>
<dbReference type="RefSeq" id="WP_190920564.1">
    <property type="nucleotide sequence ID" value="NZ_JACXIZ010000038.1"/>
</dbReference>
<evidence type="ECO:0000313" key="1">
    <source>
        <dbReference type="EMBL" id="MBD2847458.1"/>
    </source>
</evidence>
<organism evidence="1 2">
    <name type="scientific">Paenibacillus sabuli</name>
    <dbReference type="NCBI Taxonomy" id="2772509"/>
    <lineage>
        <taxon>Bacteria</taxon>
        <taxon>Bacillati</taxon>
        <taxon>Bacillota</taxon>
        <taxon>Bacilli</taxon>
        <taxon>Bacillales</taxon>
        <taxon>Paenibacillaceae</taxon>
        <taxon>Paenibacillus</taxon>
    </lineage>
</organism>
<comment type="caution">
    <text evidence="1">The sequence shown here is derived from an EMBL/GenBank/DDBJ whole genome shotgun (WGS) entry which is preliminary data.</text>
</comment>
<gene>
    <name evidence="1" type="ORF">IDH44_19835</name>
</gene>
<proteinExistence type="predicted"/>
<protein>
    <submittedName>
        <fullName evidence="1">Uncharacterized protein</fullName>
    </submittedName>
</protein>
<name>A0A927GTD4_9BACL</name>